<keyword evidence="1" id="KW-1133">Transmembrane helix</keyword>
<dbReference type="KEGG" id="kuy:FY550_02460"/>
<sequence>MQRLMSRYALSLLGNHRDSLSLALFGVIALSLWQPLYQLTDVLSLQVLGETDLFEALEHGAAPFDTAEVNWLTAAAVLLTTLPFHRIMRRFGYIRRTAVRASCVWLVMLSLTLMGGVWAFDVLFVGAMLAATAPLMRGEFHRRRAIETGCWLMLAIMLFGPGAVLMLLMAALSAPLWRRTALKHTDWVNLRRACAGAVVAALPLLLS</sequence>
<evidence type="ECO:0000313" key="3">
    <source>
        <dbReference type="Proteomes" id="UP000322553"/>
    </source>
</evidence>
<proteinExistence type="predicted"/>
<evidence type="ECO:0000313" key="2">
    <source>
        <dbReference type="EMBL" id="QEL10102.1"/>
    </source>
</evidence>
<keyword evidence="1" id="KW-0812">Transmembrane</keyword>
<keyword evidence="3" id="KW-1185">Reference proteome</keyword>
<feature type="transmembrane region" description="Helical" evidence="1">
    <location>
        <begin position="69"/>
        <end position="85"/>
    </location>
</feature>
<gene>
    <name evidence="2" type="ORF">FY550_02460</name>
</gene>
<accession>A0A5C0ZUN8</accession>
<protein>
    <submittedName>
        <fullName evidence="2">Uncharacterized protein</fullName>
    </submittedName>
</protein>
<dbReference type="Proteomes" id="UP000322553">
    <property type="component" value="Chromosome"/>
</dbReference>
<keyword evidence="1" id="KW-0472">Membrane</keyword>
<dbReference type="RefSeq" id="WP_149054334.1">
    <property type="nucleotide sequence ID" value="NZ_CP043420.1"/>
</dbReference>
<name>A0A5C0ZUN8_9GAMM</name>
<reference evidence="2 3" key="1">
    <citation type="submission" date="2019-08" db="EMBL/GenBank/DDBJ databases">
        <title>Complete genome sequence of Kushneria sp. YCWA18, a halophilic phosphate-solubilizing bacterium isolated from Daqiao saltern in China.</title>
        <authorList>
            <person name="Du G.-X."/>
            <person name="Qu L.-Y."/>
        </authorList>
    </citation>
    <scope>NUCLEOTIDE SEQUENCE [LARGE SCALE GENOMIC DNA]</scope>
    <source>
        <strain evidence="2 3">YCWA18</strain>
    </source>
</reference>
<dbReference type="AlphaFoldDB" id="A0A5C0ZUN8"/>
<organism evidence="2 3">
    <name type="scientific">Kushneria phosphatilytica</name>
    <dbReference type="NCBI Taxonomy" id="657387"/>
    <lineage>
        <taxon>Bacteria</taxon>
        <taxon>Pseudomonadati</taxon>
        <taxon>Pseudomonadota</taxon>
        <taxon>Gammaproteobacteria</taxon>
        <taxon>Oceanospirillales</taxon>
        <taxon>Halomonadaceae</taxon>
        <taxon>Kushneria</taxon>
    </lineage>
</organism>
<feature type="transmembrane region" description="Helical" evidence="1">
    <location>
        <begin position="106"/>
        <end position="131"/>
    </location>
</feature>
<feature type="transmembrane region" description="Helical" evidence="1">
    <location>
        <begin position="20"/>
        <end position="37"/>
    </location>
</feature>
<evidence type="ECO:0000256" key="1">
    <source>
        <dbReference type="SAM" id="Phobius"/>
    </source>
</evidence>
<dbReference type="EMBL" id="CP043420">
    <property type="protein sequence ID" value="QEL10102.1"/>
    <property type="molecule type" value="Genomic_DNA"/>
</dbReference>
<feature type="transmembrane region" description="Helical" evidence="1">
    <location>
        <begin position="151"/>
        <end position="177"/>
    </location>
</feature>